<dbReference type="AlphaFoldDB" id="A0A2N7VR66"/>
<gene>
    <name evidence="2" type="ORF">C0Z18_12315</name>
</gene>
<proteinExistence type="predicted"/>
<keyword evidence="1" id="KW-1133">Transmembrane helix</keyword>
<dbReference type="OrthoDB" id="9012460at2"/>
<comment type="caution">
    <text evidence="2">The sequence shown here is derived from an EMBL/GenBank/DDBJ whole genome shotgun (WGS) entry which is preliminary data.</text>
</comment>
<reference evidence="2 3" key="1">
    <citation type="submission" date="2018-01" db="EMBL/GenBank/DDBJ databases">
        <title>Whole genome analyses suggest that Burkholderia sensu lato contains two further novel genera in the rhizoxinica-symbiotica group Mycetohabitans gen. nov., and Trinickia gen. nov.: implications for the evolution of diazotrophy and nodulation in the Burkholderiaceae.</title>
        <authorList>
            <person name="Estrada-de los Santos P."/>
            <person name="Palmer M."/>
            <person name="Chavez-Ramirez B."/>
            <person name="Beukes C."/>
            <person name="Steenkamp E.T."/>
            <person name="Hirsch A.M."/>
            <person name="Manyaka P."/>
            <person name="Maluk M."/>
            <person name="Lafos M."/>
            <person name="Crook M."/>
            <person name="Gross E."/>
            <person name="Simon M.F."/>
            <person name="Bueno dos Reis Junior F."/>
            <person name="Poole P.S."/>
            <person name="Venter S.N."/>
            <person name="James E.K."/>
        </authorList>
    </citation>
    <scope>NUCLEOTIDE SEQUENCE [LARGE SCALE GENOMIC DNA]</scope>
    <source>
        <strain evidence="2 3">GIMN1.004</strain>
    </source>
</reference>
<evidence type="ECO:0000313" key="3">
    <source>
        <dbReference type="Proteomes" id="UP000235616"/>
    </source>
</evidence>
<evidence type="ECO:0000256" key="1">
    <source>
        <dbReference type="SAM" id="Phobius"/>
    </source>
</evidence>
<organism evidence="2 3">
    <name type="scientific">Trinickia dabaoshanensis</name>
    <dbReference type="NCBI Taxonomy" id="564714"/>
    <lineage>
        <taxon>Bacteria</taxon>
        <taxon>Pseudomonadati</taxon>
        <taxon>Pseudomonadota</taxon>
        <taxon>Betaproteobacteria</taxon>
        <taxon>Burkholderiales</taxon>
        <taxon>Burkholderiaceae</taxon>
        <taxon>Trinickia</taxon>
    </lineage>
</organism>
<dbReference type="EMBL" id="PNYA01000010">
    <property type="protein sequence ID" value="PMS19633.1"/>
    <property type="molecule type" value="Genomic_DNA"/>
</dbReference>
<keyword evidence="1" id="KW-0812">Transmembrane</keyword>
<keyword evidence="3" id="KW-1185">Reference proteome</keyword>
<dbReference type="Proteomes" id="UP000235616">
    <property type="component" value="Unassembled WGS sequence"/>
</dbReference>
<feature type="transmembrane region" description="Helical" evidence="1">
    <location>
        <begin position="84"/>
        <end position="107"/>
    </location>
</feature>
<protein>
    <submittedName>
        <fullName evidence="2">Uncharacterized protein</fullName>
    </submittedName>
</protein>
<accession>A0A2N7VR66</accession>
<name>A0A2N7VR66_9BURK</name>
<feature type="transmembrane region" description="Helical" evidence="1">
    <location>
        <begin position="25"/>
        <end position="50"/>
    </location>
</feature>
<keyword evidence="1" id="KW-0472">Membrane</keyword>
<evidence type="ECO:0000313" key="2">
    <source>
        <dbReference type="EMBL" id="PMS19633.1"/>
    </source>
</evidence>
<sequence length="133" mass="13876">MNANGKSLTIVNGASATAFHARSALVALAVLAIVAVSVLASMWAASFFLYASLRWNPLHAGLWGWPDALLACLHGQMPNAGRRLAGAALLGVLTTVGGPAIGLYTLWESTGRRRLYGSARFASEAEIRAAGLL</sequence>
<dbReference type="RefSeq" id="WP_102645707.1">
    <property type="nucleotide sequence ID" value="NZ_PNYA01000010.1"/>
</dbReference>